<dbReference type="PANTHER" id="PTHR30348:SF9">
    <property type="entry name" value="UPF0759 PROTEIN YECE"/>
    <property type="match status" value="1"/>
</dbReference>
<evidence type="ECO:0000313" key="2">
    <source>
        <dbReference type="EMBL" id="MBC2608212.1"/>
    </source>
</evidence>
<name>A0A7X1EBV4_9BACT</name>
<dbReference type="AlphaFoldDB" id="A0A7X1EBV4"/>
<dbReference type="SUPFAM" id="SSF117396">
    <property type="entry name" value="TM1631-like"/>
    <property type="match status" value="1"/>
</dbReference>
<dbReference type="Gene3D" id="3.20.20.410">
    <property type="entry name" value="Protein of unknown function UPF0759"/>
    <property type="match status" value="1"/>
</dbReference>
<organism evidence="2 3">
    <name type="scientific">Pelagicoccus albus</name>
    <dbReference type="NCBI Taxonomy" id="415222"/>
    <lineage>
        <taxon>Bacteria</taxon>
        <taxon>Pseudomonadati</taxon>
        <taxon>Verrucomicrobiota</taxon>
        <taxon>Opitutia</taxon>
        <taxon>Puniceicoccales</taxon>
        <taxon>Pelagicoccaceae</taxon>
        <taxon>Pelagicoccus</taxon>
    </lineage>
</organism>
<proteinExistence type="predicted"/>
<dbReference type="InterPro" id="IPR002763">
    <property type="entry name" value="DUF72"/>
</dbReference>
<protein>
    <submittedName>
        <fullName evidence="2">DUF72 domain-containing protein</fullName>
    </submittedName>
</protein>
<comment type="caution">
    <text evidence="2">The sequence shown here is derived from an EMBL/GenBank/DDBJ whole genome shotgun (WGS) entry which is preliminary data.</text>
</comment>
<dbReference type="InterPro" id="IPR036520">
    <property type="entry name" value="UPF0759_sf"/>
</dbReference>
<feature type="region of interest" description="Disordered" evidence="1">
    <location>
        <begin position="180"/>
        <end position="199"/>
    </location>
</feature>
<sequence>MQIPFPYFTGCPAWSNRNWIGRVFRTGTETSELLREYSRVFNTVEGNTLFYALPPMATVERWMAETAVHFRFAPKFPKVISHERRLQGAGEENKAFFRVLEALADGNKLGLSFLQLPPSFNINHLDTLSAYLKSLPKSFSYAVEPRHISWYDKADNEKRLDDLLETLNIDKAIFDTRPLFASDPDNKDEEEARERKPQMPIRKVGLSNHPVIRFVGKDNPNKNKKYLREWASVINKWILEGKKPYFFAHSGDDDFAPFVARQFNEKLKKINPAVPSLSEFEIDRIKPEQESEQLDLF</sequence>
<dbReference type="PANTHER" id="PTHR30348">
    <property type="entry name" value="UNCHARACTERIZED PROTEIN YECE"/>
    <property type="match status" value="1"/>
</dbReference>
<keyword evidence="3" id="KW-1185">Reference proteome</keyword>
<evidence type="ECO:0000313" key="3">
    <source>
        <dbReference type="Proteomes" id="UP000526501"/>
    </source>
</evidence>
<evidence type="ECO:0000256" key="1">
    <source>
        <dbReference type="SAM" id="MobiDB-lite"/>
    </source>
</evidence>
<dbReference type="EMBL" id="JACHVC010000013">
    <property type="protein sequence ID" value="MBC2608212.1"/>
    <property type="molecule type" value="Genomic_DNA"/>
</dbReference>
<reference evidence="2 3" key="1">
    <citation type="submission" date="2020-07" db="EMBL/GenBank/DDBJ databases">
        <authorList>
            <person name="Feng X."/>
        </authorList>
    </citation>
    <scope>NUCLEOTIDE SEQUENCE [LARGE SCALE GENOMIC DNA]</scope>
    <source>
        <strain evidence="2 3">JCM23202</strain>
    </source>
</reference>
<dbReference type="RefSeq" id="WP_185662062.1">
    <property type="nucleotide sequence ID" value="NZ_CAWPOO010000013.1"/>
</dbReference>
<gene>
    <name evidence="2" type="ORF">H5P27_19305</name>
</gene>
<accession>A0A7X1EBV4</accession>
<dbReference type="Proteomes" id="UP000526501">
    <property type="component" value="Unassembled WGS sequence"/>
</dbReference>
<dbReference type="Pfam" id="PF01904">
    <property type="entry name" value="DUF72"/>
    <property type="match status" value="1"/>
</dbReference>